<reference evidence="1" key="2">
    <citation type="journal article" date="2015" name="Fish Shellfish Immunol.">
        <title>Early steps in the European eel (Anguilla anguilla)-Vibrio vulnificus interaction in the gills: Role of the RtxA13 toxin.</title>
        <authorList>
            <person name="Callol A."/>
            <person name="Pajuelo D."/>
            <person name="Ebbesson L."/>
            <person name="Teles M."/>
            <person name="MacKenzie S."/>
            <person name="Amaro C."/>
        </authorList>
    </citation>
    <scope>NUCLEOTIDE SEQUENCE</scope>
</reference>
<name>A0A0E9QTT6_ANGAN</name>
<reference evidence="1" key="1">
    <citation type="submission" date="2014-11" db="EMBL/GenBank/DDBJ databases">
        <authorList>
            <person name="Amaro Gonzalez C."/>
        </authorList>
    </citation>
    <scope>NUCLEOTIDE SEQUENCE</scope>
</reference>
<proteinExistence type="predicted"/>
<sequence length="40" mass="4690">MSSRKRTMFQKIVDATEPMTEGKDRISHISNNPIRKEIIM</sequence>
<dbReference type="AlphaFoldDB" id="A0A0E9QTT6"/>
<evidence type="ECO:0000313" key="1">
    <source>
        <dbReference type="EMBL" id="JAH19695.1"/>
    </source>
</evidence>
<accession>A0A0E9QTT6</accession>
<dbReference type="EMBL" id="GBXM01088882">
    <property type="protein sequence ID" value="JAH19695.1"/>
    <property type="molecule type" value="Transcribed_RNA"/>
</dbReference>
<organism evidence="1">
    <name type="scientific">Anguilla anguilla</name>
    <name type="common">European freshwater eel</name>
    <name type="synonym">Muraena anguilla</name>
    <dbReference type="NCBI Taxonomy" id="7936"/>
    <lineage>
        <taxon>Eukaryota</taxon>
        <taxon>Metazoa</taxon>
        <taxon>Chordata</taxon>
        <taxon>Craniata</taxon>
        <taxon>Vertebrata</taxon>
        <taxon>Euteleostomi</taxon>
        <taxon>Actinopterygii</taxon>
        <taxon>Neopterygii</taxon>
        <taxon>Teleostei</taxon>
        <taxon>Anguilliformes</taxon>
        <taxon>Anguillidae</taxon>
        <taxon>Anguilla</taxon>
    </lineage>
</organism>
<protein>
    <submittedName>
        <fullName evidence="1">Uncharacterized protein</fullName>
    </submittedName>
</protein>